<keyword evidence="15" id="KW-1185">Reference proteome</keyword>
<dbReference type="InterPro" id="IPR048254">
    <property type="entry name" value="CDP_ALCOHOL_P_TRANSF_CS"/>
</dbReference>
<comment type="caution">
    <text evidence="14">The sequence shown here is derived from an EMBL/GenBank/DDBJ whole genome shotgun (WGS) entry which is preliminary data.</text>
</comment>
<dbReference type="GO" id="GO:0016020">
    <property type="term" value="C:membrane"/>
    <property type="evidence" value="ECO:0007669"/>
    <property type="project" value="UniProtKB-SubCell"/>
</dbReference>
<dbReference type="InterPro" id="IPR000462">
    <property type="entry name" value="CDP-OH_P_trans"/>
</dbReference>
<dbReference type="PROSITE" id="PS00379">
    <property type="entry name" value="CDP_ALCOHOL_P_TRANSF"/>
    <property type="match status" value="1"/>
</dbReference>
<accession>A0A6L5GBX2</accession>
<dbReference type="EC" id="2.7.8.5" evidence="11"/>
<feature type="transmembrane region" description="Helical" evidence="13">
    <location>
        <begin position="84"/>
        <end position="109"/>
    </location>
</feature>
<evidence type="ECO:0000313" key="14">
    <source>
        <dbReference type="EMBL" id="MQM27189.1"/>
    </source>
</evidence>
<dbReference type="Pfam" id="PF01066">
    <property type="entry name" value="CDP-OH_P_transf"/>
    <property type="match status" value="1"/>
</dbReference>
<evidence type="ECO:0000256" key="4">
    <source>
        <dbReference type="ARBA" id="ARBA00022679"/>
    </source>
</evidence>
<evidence type="ECO:0000256" key="12">
    <source>
        <dbReference type="RuleBase" id="RU003750"/>
    </source>
</evidence>
<keyword evidence="10" id="KW-1208">Phospholipid metabolism</keyword>
<dbReference type="InterPro" id="IPR050324">
    <property type="entry name" value="CDP-alcohol_PTase-I"/>
</dbReference>
<dbReference type="InterPro" id="IPR004570">
    <property type="entry name" value="Phosphatidylglycerol_P_synth"/>
</dbReference>
<name>A0A6L5GBX2_9ACTN</name>
<keyword evidence="7" id="KW-0443">Lipid metabolism</keyword>
<sequence length="193" mass="21339">MVTTDQPVSPWNIANVVTVARIFLVPVFAVFTVLSGMEHSGWRVAACLLFVFISATDFVDGWLARSRGLVTDFGKLADPIADKAMIGTALVLLSYYGALPWWVTVVILVRELGITVWRMAVVRRTVIAADRGGKLKTVLQITAVSWYLFPWPEPLAAVGPWLMGAALVLTVLTGMDYLWKAFKLRKSEPNRTS</sequence>
<dbReference type="PIRSF" id="PIRSF000847">
    <property type="entry name" value="Phos_ph_gly_syn"/>
    <property type="match status" value="1"/>
</dbReference>
<evidence type="ECO:0000256" key="3">
    <source>
        <dbReference type="ARBA" id="ARBA00022516"/>
    </source>
</evidence>
<keyword evidence="6 13" id="KW-1133">Transmembrane helix</keyword>
<dbReference type="AlphaFoldDB" id="A0A6L5GBX2"/>
<comment type="similarity">
    <text evidence="2 12">Belongs to the CDP-alcohol phosphatidyltransferase class-I family.</text>
</comment>
<gene>
    <name evidence="14" type="primary">pgsA</name>
    <name evidence="14" type="ORF">GFD30_16640</name>
</gene>
<evidence type="ECO:0000256" key="1">
    <source>
        <dbReference type="ARBA" id="ARBA00004141"/>
    </source>
</evidence>
<dbReference type="PANTHER" id="PTHR14269">
    <property type="entry name" value="CDP-DIACYLGLYCEROL--GLYCEROL-3-PHOSPHATE 3-PHOSPHATIDYLTRANSFERASE-RELATED"/>
    <property type="match status" value="1"/>
</dbReference>
<keyword evidence="5 13" id="KW-0812">Transmembrane</keyword>
<evidence type="ECO:0000256" key="6">
    <source>
        <dbReference type="ARBA" id="ARBA00022989"/>
    </source>
</evidence>
<evidence type="ECO:0000313" key="15">
    <source>
        <dbReference type="Proteomes" id="UP000477750"/>
    </source>
</evidence>
<reference evidence="14 15" key="1">
    <citation type="submission" date="2019-10" db="EMBL/GenBank/DDBJ databases">
        <title>Glycomyces albidus sp. nov., a novel actinomycete isolated from rhizosphere soil of wheat (Triticum aestivum L.).</title>
        <authorList>
            <person name="Qian L."/>
        </authorList>
    </citation>
    <scope>NUCLEOTIDE SEQUENCE [LARGE SCALE GENOMIC DNA]</scope>
    <source>
        <strain evidence="14 15">NEAU-7082</strain>
    </source>
</reference>
<dbReference type="GO" id="GO:0046474">
    <property type="term" value="P:glycerophospholipid biosynthetic process"/>
    <property type="evidence" value="ECO:0007669"/>
    <property type="project" value="TreeGrafter"/>
</dbReference>
<dbReference type="GO" id="GO:0008444">
    <property type="term" value="F:CDP-diacylglycerol-glycerol-3-phosphate 3-phosphatidyltransferase activity"/>
    <property type="evidence" value="ECO:0007669"/>
    <property type="project" value="UniProtKB-UniRule"/>
</dbReference>
<feature type="transmembrane region" description="Helical" evidence="13">
    <location>
        <begin position="161"/>
        <end position="179"/>
    </location>
</feature>
<dbReference type="InterPro" id="IPR043130">
    <property type="entry name" value="CDP-OH_PTrfase_TM_dom"/>
</dbReference>
<evidence type="ECO:0000256" key="7">
    <source>
        <dbReference type="ARBA" id="ARBA00023098"/>
    </source>
</evidence>
<keyword evidence="3" id="KW-0444">Lipid biosynthesis</keyword>
<evidence type="ECO:0000256" key="11">
    <source>
        <dbReference type="NCBIfam" id="TIGR00560"/>
    </source>
</evidence>
<feature type="transmembrane region" description="Helical" evidence="13">
    <location>
        <begin position="12"/>
        <end position="34"/>
    </location>
</feature>
<evidence type="ECO:0000256" key="5">
    <source>
        <dbReference type="ARBA" id="ARBA00022692"/>
    </source>
</evidence>
<organism evidence="14 15">
    <name type="scientific">Glycomyces albidus</name>
    <dbReference type="NCBI Taxonomy" id="2656774"/>
    <lineage>
        <taxon>Bacteria</taxon>
        <taxon>Bacillati</taxon>
        <taxon>Actinomycetota</taxon>
        <taxon>Actinomycetes</taxon>
        <taxon>Glycomycetales</taxon>
        <taxon>Glycomycetaceae</taxon>
        <taxon>Glycomyces</taxon>
    </lineage>
</organism>
<dbReference type="Gene3D" id="1.20.120.1760">
    <property type="match status" value="1"/>
</dbReference>
<keyword evidence="8 13" id="KW-0472">Membrane</keyword>
<keyword evidence="4 12" id="KW-0808">Transferase</keyword>
<comment type="subcellular location">
    <subcellularLocation>
        <location evidence="1">Membrane</location>
        <topology evidence="1">Multi-pass membrane protein</topology>
    </subcellularLocation>
</comment>
<keyword evidence="9" id="KW-0594">Phospholipid biosynthesis</keyword>
<protein>
    <recommendedName>
        <fullName evidence="11">CDP-diacylglycerol--glycerol-3-phosphate 3-phosphatidyltransferase</fullName>
        <ecNumber evidence="11">2.7.8.5</ecNumber>
    </recommendedName>
</protein>
<proteinExistence type="inferred from homology"/>
<evidence type="ECO:0000256" key="13">
    <source>
        <dbReference type="SAM" id="Phobius"/>
    </source>
</evidence>
<evidence type="ECO:0000256" key="10">
    <source>
        <dbReference type="ARBA" id="ARBA00023264"/>
    </source>
</evidence>
<evidence type="ECO:0000256" key="8">
    <source>
        <dbReference type="ARBA" id="ARBA00023136"/>
    </source>
</evidence>
<evidence type="ECO:0000256" key="2">
    <source>
        <dbReference type="ARBA" id="ARBA00010441"/>
    </source>
</evidence>
<feature type="transmembrane region" description="Helical" evidence="13">
    <location>
        <begin position="41"/>
        <end position="64"/>
    </location>
</feature>
<evidence type="ECO:0000256" key="9">
    <source>
        <dbReference type="ARBA" id="ARBA00023209"/>
    </source>
</evidence>
<dbReference type="PANTHER" id="PTHR14269:SF52">
    <property type="entry name" value="PHOSPHATIDYLGLYCEROPHOSPHATE SYNTHASE-RELATED"/>
    <property type="match status" value="1"/>
</dbReference>
<dbReference type="EMBL" id="WIAO01000021">
    <property type="protein sequence ID" value="MQM27189.1"/>
    <property type="molecule type" value="Genomic_DNA"/>
</dbReference>
<dbReference type="NCBIfam" id="TIGR00560">
    <property type="entry name" value="pgsA"/>
    <property type="match status" value="1"/>
</dbReference>
<dbReference type="UniPathway" id="UPA00085"/>
<dbReference type="Proteomes" id="UP000477750">
    <property type="component" value="Unassembled WGS sequence"/>
</dbReference>